<feature type="domain" description="YqaJ viral recombinase" evidence="1">
    <location>
        <begin position="2"/>
        <end position="138"/>
    </location>
</feature>
<protein>
    <recommendedName>
        <fullName evidence="1">YqaJ viral recombinase domain-containing protein</fullName>
    </recommendedName>
</protein>
<organism evidence="2 3">
    <name type="scientific">Molorchus minor</name>
    <dbReference type="NCBI Taxonomy" id="1323400"/>
    <lineage>
        <taxon>Eukaryota</taxon>
        <taxon>Metazoa</taxon>
        <taxon>Ecdysozoa</taxon>
        <taxon>Arthropoda</taxon>
        <taxon>Hexapoda</taxon>
        <taxon>Insecta</taxon>
        <taxon>Pterygota</taxon>
        <taxon>Neoptera</taxon>
        <taxon>Endopterygota</taxon>
        <taxon>Coleoptera</taxon>
        <taxon>Polyphaga</taxon>
        <taxon>Cucujiformia</taxon>
        <taxon>Chrysomeloidea</taxon>
        <taxon>Cerambycidae</taxon>
        <taxon>Lamiinae</taxon>
        <taxon>Monochamini</taxon>
        <taxon>Molorchus</taxon>
    </lineage>
</organism>
<gene>
    <name evidence="2" type="ORF">NQ317_008607</name>
</gene>
<dbReference type="SUPFAM" id="SSF52980">
    <property type="entry name" value="Restriction endonuclease-like"/>
    <property type="match status" value="1"/>
</dbReference>
<dbReference type="CDD" id="cd22343">
    <property type="entry name" value="PDDEXK_lambda_exonuclease-like"/>
    <property type="match status" value="1"/>
</dbReference>
<dbReference type="InterPro" id="IPR051703">
    <property type="entry name" value="NF-kappa-B_Signaling_Reg"/>
</dbReference>
<name>A0ABQ9JCF8_9CUCU</name>
<dbReference type="InterPro" id="IPR019080">
    <property type="entry name" value="YqaJ_viral_recombinase"/>
</dbReference>
<dbReference type="PROSITE" id="PS51257">
    <property type="entry name" value="PROKAR_LIPOPROTEIN"/>
    <property type="match status" value="1"/>
</dbReference>
<dbReference type="InterPro" id="IPR011335">
    <property type="entry name" value="Restrct_endonuc-II-like"/>
</dbReference>
<accession>A0ABQ9JCF8</accession>
<proteinExistence type="predicted"/>
<evidence type="ECO:0000259" key="1">
    <source>
        <dbReference type="Pfam" id="PF09588"/>
    </source>
</evidence>
<evidence type="ECO:0000313" key="3">
    <source>
        <dbReference type="Proteomes" id="UP001162164"/>
    </source>
</evidence>
<reference evidence="2" key="1">
    <citation type="journal article" date="2023" name="Insect Mol. Biol.">
        <title>Genome sequencing provides insights into the evolution of gene families encoding plant cell wall-degrading enzymes in longhorned beetles.</title>
        <authorList>
            <person name="Shin N.R."/>
            <person name="Okamura Y."/>
            <person name="Kirsch R."/>
            <person name="Pauchet Y."/>
        </authorList>
    </citation>
    <scope>NUCLEOTIDE SEQUENCE</scope>
    <source>
        <strain evidence="2">MMC_N1</strain>
    </source>
</reference>
<dbReference type="PANTHER" id="PTHR46609">
    <property type="entry name" value="EXONUCLEASE, PHAGE-TYPE/RECB, C-TERMINAL DOMAIN-CONTAINING PROTEIN"/>
    <property type="match status" value="1"/>
</dbReference>
<evidence type="ECO:0000313" key="2">
    <source>
        <dbReference type="EMBL" id="KAJ8975392.1"/>
    </source>
</evidence>
<sequence length="210" mass="24445">MWYLIRKFRLTASNFGAILSCYKRNKFTESLFKTLIALTVKYIQFGWNKAIQWGKSHEKNGIDFLKTNLRLDVQATGIWLSSSGLLGASPDGLVGDDGIRRVKLKNSDKYIIFYNDSGEIVVNMNHNYYHQIQGNLHILNRSKCYLCIWTLKEYKLIRVKVDTSSHKRRFFQSYEKFLTLNLWILKIDPGYALLTKVMTPFGATPTKTFH</sequence>
<dbReference type="PANTHER" id="PTHR46609:SF8">
    <property type="entry name" value="YQAJ VIRAL RECOMBINASE DOMAIN-CONTAINING PROTEIN"/>
    <property type="match status" value="1"/>
</dbReference>
<dbReference type="InterPro" id="IPR011604">
    <property type="entry name" value="PDDEXK-like_dom_sf"/>
</dbReference>
<comment type="caution">
    <text evidence="2">The sequence shown here is derived from an EMBL/GenBank/DDBJ whole genome shotgun (WGS) entry which is preliminary data.</text>
</comment>
<dbReference type="Proteomes" id="UP001162164">
    <property type="component" value="Unassembled WGS sequence"/>
</dbReference>
<dbReference type="EMBL" id="JAPWTJ010000832">
    <property type="protein sequence ID" value="KAJ8975392.1"/>
    <property type="molecule type" value="Genomic_DNA"/>
</dbReference>
<feature type="non-terminal residue" evidence="2">
    <location>
        <position position="210"/>
    </location>
</feature>
<dbReference type="Gene3D" id="3.90.320.10">
    <property type="match status" value="1"/>
</dbReference>
<keyword evidence="3" id="KW-1185">Reference proteome</keyword>
<dbReference type="Pfam" id="PF09588">
    <property type="entry name" value="YqaJ"/>
    <property type="match status" value="1"/>
</dbReference>